<evidence type="ECO:0000256" key="2">
    <source>
        <dbReference type="SAM" id="SignalP"/>
    </source>
</evidence>
<feature type="signal peptide" evidence="2">
    <location>
        <begin position="1"/>
        <end position="21"/>
    </location>
</feature>
<feature type="region of interest" description="Disordered" evidence="1">
    <location>
        <begin position="31"/>
        <end position="86"/>
    </location>
</feature>
<keyword evidence="2" id="KW-0732">Signal</keyword>
<dbReference type="InParanoid" id="A0A0G4E9H3"/>
<feature type="region of interest" description="Disordered" evidence="1">
    <location>
        <begin position="167"/>
        <end position="211"/>
    </location>
</feature>
<feature type="compositionally biased region" description="Basic and acidic residues" evidence="1">
    <location>
        <begin position="442"/>
        <end position="454"/>
    </location>
</feature>
<feature type="region of interest" description="Disordered" evidence="1">
    <location>
        <begin position="370"/>
        <end position="454"/>
    </location>
</feature>
<evidence type="ECO:0000313" key="4">
    <source>
        <dbReference type="Proteomes" id="UP000041254"/>
    </source>
</evidence>
<dbReference type="AlphaFoldDB" id="A0A0G4E9H3"/>
<feature type="chain" id="PRO_5005187433" evidence="2">
    <location>
        <begin position="22"/>
        <end position="454"/>
    </location>
</feature>
<gene>
    <name evidence="3" type="ORF">Vbra_4692</name>
</gene>
<dbReference type="EMBL" id="CDMY01000086">
    <property type="protein sequence ID" value="CEL92527.1"/>
    <property type="molecule type" value="Genomic_DNA"/>
</dbReference>
<protein>
    <submittedName>
        <fullName evidence="3">Uncharacterized protein</fullName>
    </submittedName>
</protein>
<evidence type="ECO:0000313" key="3">
    <source>
        <dbReference type="EMBL" id="CEL92527.1"/>
    </source>
</evidence>
<proteinExistence type="predicted"/>
<keyword evidence="4" id="KW-1185">Reference proteome</keyword>
<sequence length="454" mass="49563">MATSIAALAVTGSACLIGALAARTIRAQCGQRNNSNSNSSHKRPLPPSQCAAAPPRKRLKSLSQKGRQPHTDDHDDDSMGANGMDDGMAAEEREADRHRRNHTTSQSQIISAAFQLSHHHHQAMSLAHPHPPPFAALMLPVHGHHAHPHPHPHAHAAIRPLTTDNSMMIQRGGDDASSSAIGPDDSVSQRGAADHTERPTEGQGEGGGGLEMVSYKRRAPRLEINMNEEQLMSAVASYLSERFPEQTPQSILASFGVLCKCVEIERGHLVLAYILFQHTNDDTIRRFSVDVWLSTVFAFVHQLSQRGNSQLDAMSNIMQIVKKMKVPVSQVTSCFDLFTSRFANKRNIWHLLETEGKAAVKSLASRTLRRSARVREMESSKSSNNNKHTPAARTRQPTTKKDKKESEGTLWLPQAQSDAGAAGLCPSRGPRAASGGTSLPCHRSESESARQPHI</sequence>
<organism evidence="3 4">
    <name type="scientific">Vitrella brassicaformis (strain CCMP3155)</name>
    <dbReference type="NCBI Taxonomy" id="1169540"/>
    <lineage>
        <taxon>Eukaryota</taxon>
        <taxon>Sar</taxon>
        <taxon>Alveolata</taxon>
        <taxon>Colpodellida</taxon>
        <taxon>Vitrellaceae</taxon>
        <taxon>Vitrella</taxon>
    </lineage>
</organism>
<dbReference type="Proteomes" id="UP000041254">
    <property type="component" value="Unassembled WGS sequence"/>
</dbReference>
<reference evidence="3 4" key="1">
    <citation type="submission" date="2014-11" db="EMBL/GenBank/DDBJ databases">
        <authorList>
            <person name="Zhu J."/>
            <person name="Qi W."/>
            <person name="Song R."/>
        </authorList>
    </citation>
    <scope>NUCLEOTIDE SEQUENCE [LARGE SCALE GENOMIC DNA]</scope>
</reference>
<dbReference type="VEuPathDB" id="CryptoDB:Vbra_4692"/>
<accession>A0A0G4E9H3</accession>
<evidence type="ECO:0000256" key="1">
    <source>
        <dbReference type="SAM" id="MobiDB-lite"/>
    </source>
</evidence>
<name>A0A0G4E9H3_VITBC</name>